<evidence type="ECO:0000256" key="10">
    <source>
        <dbReference type="ARBA" id="ARBA00022989"/>
    </source>
</evidence>
<keyword evidence="5" id="KW-0053">Apoptosis</keyword>
<dbReference type="AlphaFoldDB" id="A0A9D4H466"/>
<keyword evidence="4" id="KW-0812">Transmembrane</keyword>
<dbReference type="InterPro" id="IPR045817">
    <property type="entry name" value="OPA1_C"/>
</dbReference>
<dbReference type="GO" id="GO:0005743">
    <property type="term" value="C:mitochondrial inner membrane"/>
    <property type="evidence" value="ECO:0007669"/>
    <property type="project" value="UniProtKB-SubCell"/>
</dbReference>
<keyword evidence="7" id="KW-0999">Mitochondrion inner membrane</keyword>
<dbReference type="GO" id="GO:0008053">
    <property type="term" value="P:mitochondrial fusion"/>
    <property type="evidence" value="ECO:0007669"/>
    <property type="project" value="TreeGrafter"/>
</dbReference>
<gene>
    <name evidence="22" type="ORF">DPMN_131210</name>
</gene>
<keyword evidence="6" id="KW-0547">Nucleotide-binding</keyword>
<evidence type="ECO:0000256" key="12">
    <source>
        <dbReference type="ARBA" id="ARBA00023121"/>
    </source>
</evidence>
<evidence type="ECO:0000256" key="8">
    <source>
        <dbReference type="ARBA" id="ARBA00022801"/>
    </source>
</evidence>
<keyword evidence="15" id="KW-0472">Membrane</keyword>
<dbReference type="InterPro" id="IPR027417">
    <property type="entry name" value="P-loop_NTPase"/>
</dbReference>
<evidence type="ECO:0000256" key="2">
    <source>
        <dbReference type="ARBA" id="ARBA00004569"/>
    </source>
</evidence>
<dbReference type="GO" id="GO:0008289">
    <property type="term" value="F:lipid binding"/>
    <property type="evidence" value="ECO:0007669"/>
    <property type="project" value="UniProtKB-KW"/>
</dbReference>
<dbReference type="OrthoDB" id="415706at2759"/>
<dbReference type="FunFam" id="3.40.50.300:FF:000171">
    <property type="entry name" value="Dynamin-like 120 kDa protein, mitochondrial"/>
    <property type="match status" value="1"/>
</dbReference>
<evidence type="ECO:0000256" key="3">
    <source>
        <dbReference type="ARBA" id="ARBA00011980"/>
    </source>
</evidence>
<dbReference type="EC" id="3.6.5.5" evidence="3"/>
<evidence type="ECO:0000313" key="23">
    <source>
        <dbReference type="Proteomes" id="UP000828390"/>
    </source>
</evidence>
<evidence type="ECO:0000256" key="14">
    <source>
        <dbReference type="ARBA" id="ARBA00023134"/>
    </source>
</evidence>
<dbReference type="Gene3D" id="3.40.50.300">
    <property type="entry name" value="P-loop containing nucleotide triphosphate hydrolases"/>
    <property type="match status" value="1"/>
</dbReference>
<dbReference type="GO" id="GO:0005525">
    <property type="term" value="F:GTP binding"/>
    <property type="evidence" value="ECO:0007669"/>
    <property type="project" value="UniProtKB-KW"/>
</dbReference>
<comment type="subcellular location">
    <subcellularLocation>
        <location evidence="1">Mitochondrion inner membrane</location>
        <topology evidence="1">Single-pass membrane protein</topology>
    </subcellularLocation>
    <subcellularLocation>
        <location evidence="2">Mitochondrion intermembrane space</location>
    </subcellularLocation>
</comment>
<dbReference type="GO" id="GO:0048312">
    <property type="term" value="P:intracellular distribution of mitochondria"/>
    <property type="evidence" value="ECO:0007669"/>
    <property type="project" value="TreeGrafter"/>
</dbReference>
<dbReference type="PANTHER" id="PTHR11566:SF67">
    <property type="entry name" value="DYNAMIN-LIKE 120 KDA PROTEIN, MITOCHONDRIAL"/>
    <property type="match status" value="1"/>
</dbReference>
<dbReference type="GO" id="GO:0005874">
    <property type="term" value="C:microtubule"/>
    <property type="evidence" value="ECO:0007669"/>
    <property type="project" value="TreeGrafter"/>
</dbReference>
<evidence type="ECO:0000256" key="11">
    <source>
        <dbReference type="ARBA" id="ARBA00023054"/>
    </source>
</evidence>
<reference evidence="22" key="1">
    <citation type="journal article" date="2019" name="bioRxiv">
        <title>The Genome of the Zebra Mussel, Dreissena polymorpha: A Resource for Invasive Species Research.</title>
        <authorList>
            <person name="McCartney M.A."/>
            <person name="Auch B."/>
            <person name="Kono T."/>
            <person name="Mallez S."/>
            <person name="Zhang Y."/>
            <person name="Obille A."/>
            <person name="Becker A."/>
            <person name="Abrahante J.E."/>
            <person name="Garbe J."/>
            <person name="Badalamenti J.P."/>
            <person name="Herman A."/>
            <person name="Mangelson H."/>
            <person name="Liachko I."/>
            <person name="Sullivan S."/>
            <person name="Sone E.D."/>
            <person name="Koren S."/>
            <person name="Silverstein K.A.T."/>
            <person name="Beckman K.B."/>
            <person name="Gohl D.M."/>
        </authorList>
    </citation>
    <scope>NUCLEOTIDE SEQUENCE</scope>
    <source>
        <strain evidence="22">Duluth1</strain>
        <tissue evidence="22">Whole animal</tissue>
    </source>
</reference>
<keyword evidence="10" id="KW-1133">Transmembrane helix</keyword>
<feature type="region of interest" description="Disordered" evidence="20">
    <location>
        <begin position="261"/>
        <end position="280"/>
    </location>
</feature>
<evidence type="ECO:0000256" key="16">
    <source>
        <dbReference type="ARBA" id="ARBA00023157"/>
    </source>
</evidence>
<dbReference type="GO" id="GO:0000266">
    <property type="term" value="P:mitochondrial fission"/>
    <property type="evidence" value="ECO:0007669"/>
    <property type="project" value="TreeGrafter"/>
</dbReference>
<dbReference type="GO" id="GO:0016559">
    <property type="term" value="P:peroxisome fission"/>
    <property type="evidence" value="ECO:0007669"/>
    <property type="project" value="TreeGrafter"/>
</dbReference>
<reference evidence="22" key="2">
    <citation type="submission" date="2020-11" db="EMBL/GenBank/DDBJ databases">
        <authorList>
            <person name="McCartney M.A."/>
            <person name="Auch B."/>
            <person name="Kono T."/>
            <person name="Mallez S."/>
            <person name="Becker A."/>
            <person name="Gohl D.M."/>
            <person name="Silverstein K.A.T."/>
            <person name="Koren S."/>
            <person name="Bechman K.B."/>
            <person name="Herman A."/>
            <person name="Abrahante J.E."/>
            <person name="Garbe J."/>
        </authorList>
    </citation>
    <scope>NUCLEOTIDE SEQUENCE</scope>
    <source>
        <strain evidence="22">Duluth1</strain>
        <tissue evidence="22">Whole animal</tissue>
    </source>
</reference>
<comment type="catalytic activity">
    <reaction evidence="18">
        <text>GTP + H2O = GDP + phosphate + H(+)</text>
        <dbReference type="Rhea" id="RHEA:19669"/>
        <dbReference type="ChEBI" id="CHEBI:15377"/>
        <dbReference type="ChEBI" id="CHEBI:15378"/>
        <dbReference type="ChEBI" id="CHEBI:37565"/>
        <dbReference type="ChEBI" id="CHEBI:43474"/>
        <dbReference type="ChEBI" id="CHEBI:58189"/>
        <dbReference type="EC" id="3.6.5.5"/>
    </reaction>
</comment>
<dbReference type="SMART" id="SM00053">
    <property type="entry name" value="DYNc"/>
    <property type="match status" value="1"/>
</dbReference>
<keyword evidence="23" id="KW-1185">Reference proteome</keyword>
<dbReference type="Pfam" id="PF00350">
    <property type="entry name" value="Dynamin_N"/>
    <property type="match status" value="1"/>
</dbReference>
<evidence type="ECO:0000256" key="19">
    <source>
        <dbReference type="SAM" id="Coils"/>
    </source>
</evidence>
<dbReference type="GO" id="GO:0006915">
    <property type="term" value="P:apoptotic process"/>
    <property type="evidence" value="ECO:0007669"/>
    <property type="project" value="UniProtKB-KW"/>
</dbReference>
<accession>A0A9D4H466</accession>
<keyword evidence="9" id="KW-0809">Transit peptide</keyword>
<protein>
    <recommendedName>
        <fullName evidence="17">Dynamin-like GTPase OPA1, mitochondrial</fullName>
        <ecNumber evidence="3">3.6.5.5</ecNumber>
    </recommendedName>
</protein>
<evidence type="ECO:0000259" key="21">
    <source>
        <dbReference type="PROSITE" id="PS51718"/>
    </source>
</evidence>
<evidence type="ECO:0000256" key="17">
    <source>
        <dbReference type="ARBA" id="ARBA00044791"/>
    </source>
</evidence>
<keyword evidence="11 19" id="KW-0175">Coiled coil</keyword>
<evidence type="ECO:0000256" key="5">
    <source>
        <dbReference type="ARBA" id="ARBA00022703"/>
    </source>
</evidence>
<dbReference type="Pfam" id="PF19434">
    <property type="entry name" value="OPA1_C"/>
    <property type="match status" value="1"/>
</dbReference>
<name>A0A9D4H466_DREPO</name>
<dbReference type="SUPFAM" id="SSF52540">
    <property type="entry name" value="P-loop containing nucleoside triphosphate hydrolases"/>
    <property type="match status" value="1"/>
</dbReference>
<feature type="compositionally biased region" description="Basic and acidic residues" evidence="20">
    <location>
        <begin position="267"/>
        <end position="280"/>
    </location>
</feature>
<evidence type="ECO:0000256" key="15">
    <source>
        <dbReference type="ARBA" id="ARBA00023136"/>
    </source>
</evidence>
<dbReference type="GO" id="GO:0006897">
    <property type="term" value="P:endocytosis"/>
    <property type="evidence" value="ECO:0007669"/>
    <property type="project" value="TreeGrafter"/>
</dbReference>
<feature type="coiled-coil region" evidence="19">
    <location>
        <begin position="281"/>
        <end position="318"/>
    </location>
</feature>
<evidence type="ECO:0000256" key="20">
    <source>
        <dbReference type="SAM" id="MobiDB-lite"/>
    </source>
</evidence>
<evidence type="ECO:0000256" key="6">
    <source>
        <dbReference type="ARBA" id="ARBA00022741"/>
    </source>
</evidence>
<dbReference type="GO" id="GO:0005758">
    <property type="term" value="C:mitochondrial intermembrane space"/>
    <property type="evidence" value="ECO:0007669"/>
    <property type="project" value="UniProtKB-SubCell"/>
</dbReference>
<dbReference type="PRINTS" id="PR00195">
    <property type="entry name" value="DYNAMIN"/>
</dbReference>
<keyword evidence="12" id="KW-0446">Lipid-binding</keyword>
<dbReference type="InterPro" id="IPR045063">
    <property type="entry name" value="Dynamin_N"/>
</dbReference>
<dbReference type="InterPro" id="IPR022812">
    <property type="entry name" value="Dynamin"/>
</dbReference>
<evidence type="ECO:0000256" key="9">
    <source>
        <dbReference type="ARBA" id="ARBA00022946"/>
    </source>
</evidence>
<feature type="domain" description="Dynamin-type G" evidence="21">
    <location>
        <begin position="347"/>
        <end position="623"/>
    </location>
</feature>
<dbReference type="EMBL" id="JAIWYP010000005">
    <property type="protein sequence ID" value="KAH3829216.1"/>
    <property type="molecule type" value="Genomic_DNA"/>
</dbReference>
<dbReference type="GO" id="GO:0008017">
    <property type="term" value="F:microtubule binding"/>
    <property type="evidence" value="ECO:0007669"/>
    <property type="project" value="TreeGrafter"/>
</dbReference>
<dbReference type="PROSITE" id="PS51718">
    <property type="entry name" value="G_DYNAMIN_2"/>
    <property type="match status" value="1"/>
</dbReference>
<dbReference type="InterPro" id="IPR001401">
    <property type="entry name" value="Dynamin_GTPase"/>
</dbReference>
<evidence type="ECO:0000256" key="18">
    <source>
        <dbReference type="ARBA" id="ARBA00048040"/>
    </source>
</evidence>
<dbReference type="InterPro" id="IPR030381">
    <property type="entry name" value="G_DYNAMIN_dom"/>
</dbReference>
<evidence type="ECO:0000256" key="4">
    <source>
        <dbReference type="ARBA" id="ARBA00022692"/>
    </source>
</evidence>
<evidence type="ECO:0000256" key="1">
    <source>
        <dbReference type="ARBA" id="ARBA00004434"/>
    </source>
</evidence>
<organism evidence="22 23">
    <name type="scientific">Dreissena polymorpha</name>
    <name type="common">Zebra mussel</name>
    <name type="synonym">Mytilus polymorpha</name>
    <dbReference type="NCBI Taxonomy" id="45954"/>
    <lineage>
        <taxon>Eukaryota</taxon>
        <taxon>Metazoa</taxon>
        <taxon>Spiralia</taxon>
        <taxon>Lophotrochozoa</taxon>
        <taxon>Mollusca</taxon>
        <taxon>Bivalvia</taxon>
        <taxon>Autobranchia</taxon>
        <taxon>Heteroconchia</taxon>
        <taxon>Euheterodonta</taxon>
        <taxon>Imparidentia</taxon>
        <taxon>Neoheterodontei</taxon>
        <taxon>Myida</taxon>
        <taxon>Dreissenoidea</taxon>
        <taxon>Dreissenidae</taxon>
        <taxon>Dreissena</taxon>
    </lineage>
</organism>
<proteinExistence type="predicted"/>
<dbReference type="PANTHER" id="PTHR11566">
    <property type="entry name" value="DYNAMIN"/>
    <property type="match status" value="1"/>
</dbReference>
<keyword evidence="16" id="KW-1015">Disulfide bond</keyword>
<evidence type="ECO:0000256" key="13">
    <source>
        <dbReference type="ARBA" id="ARBA00023128"/>
    </source>
</evidence>
<keyword evidence="8" id="KW-0378">Hydrolase</keyword>
<dbReference type="Proteomes" id="UP000828390">
    <property type="component" value="Unassembled WGS sequence"/>
</dbReference>
<comment type="caution">
    <text evidence="22">The sequence shown here is derived from an EMBL/GenBank/DDBJ whole genome shotgun (WGS) entry which is preliminary data.</text>
</comment>
<evidence type="ECO:0000313" key="22">
    <source>
        <dbReference type="EMBL" id="KAH3829216.1"/>
    </source>
</evidence>
<dbReference type="CDD" id="cd08771">
    <property type="entry name" value="DLP_1"/>
    <property type="match status" value="1"/>
</dbReference>
<sequence length="1024" mass="117669">MLSLAGGRFGNCCTRCIQPSSKQKKKIMSNLRFNSETSFILFQAVETRSCSNVKVPNSKTYMKQSEPVLFRCLITNRHNVRNIFTAINKIARPLKTDFLASKVLINGYQSRDASTMGRLLGTVGKFLRIRYLILTGAIGGGVAVNQTYDNWKQYMPDLEWIKGYLPETGALERIKGQFNHTRELVSKFKMVDLSQLKAKLPTAREMNDWLDENKRDISSMFSEGRESIYQAVAEVLPADSGISTDTSSKLLPRVGINPRIGNPFGEKAAKSDEKSRQESLNDEIMKIQTKYQKEVDRLEKENRDLKKQLNLMEQKTGKKRKMNTSLIDMYSEILDVLSGFDSTYNTQDHLPRVVVVGDQSAGKTSVLEMVARARIFPRGSGEMMTRSPVKVTLSEGPFHIAQFKDSSREFDLTKEEDTEALRREVEHRMKKSVSKGQTVSSECISMTVKGPGIQRMVLVDLPGIISTETTVMAKDTKESIKRLVKSYMENPNAIILCIQDGSLDAERSNVTDVVSQIDPSGKRTIFVLTKVDLAESNLYNPNRIKSILEGKLFPMKALGYFAVVTGKGNSNDSIETIRDYENEFFKKSKLLKEGALKHTQVSTQNLSMAVSELFWKMVKENIEQQADAFKATRYNLETEWKNNFPRLRELDRDELFEKAKGEILDEVVSLGAVSAKQWEELFYRKLWEKAATYVFENIYVPAAQAGTIGEFNTMVDIKLTEWASHALPKKSVEVGWDVLHQEFSRLVEKDTKRGSELDEVFNKLKIAVIDSSKSTHHWDPKAEESLRVIQRNILEDRSVHDKQQWDASIAFMEETLKEQLRRNQETLKDLTGPGTWEQWWHWRHKTTEHRNRIATKHELEKLLKPQTTHRPSLSQDEVTTVRQTLQSQGLEVDTEFIKETWYHVFRERFILKSLQQCADCKKGFYHYQNAIPNSGLDCHEVVLFFRLQRMLSVTSNALRQQVVNNEARRLERIIKDVLDDFGEDTDRLKRLLTGRPVELAEELKKVRQIQEKLEEFIEALNREK</sequence>
<keyword evidence="13" id="KW-0496">Mitochondrion</keyword>
<keyword evidence="14" id="KW-0342">GTP-binding</keyword>
<dbReference type="GO" id="GO:0003924">
    <property type="term" value="F:GTPase activity"/>
    <property type="evidence" value="ECO:0007669"/>
    <property type="project" value="InterPro"/>
</dbReference>
<evidence type="ECO:0000256" key="7">
    <source>
        <dbReference type="ARBA" id="ARBA00022792"/>
    </source>
</evidence>